<dbReference type="AlphaFoldDB" id="A0A6M3L5J3"/>
<name>A0A6M3L5J3_9ZZZZ</name>
<proteinExistence type="predicted"/>
<accession>A0A6M3L5J3</accession>
<protein>
    <submittedName>
        <fullName evidence="1">Uncharacterized protein</fullName>
    </submittedName>
</protein>
<organism evidence="1">
    <name type="scientific">viral metagenome</name>
    <dbReference type="NCBI Taxonomy" id="1070528"/>
    <lineage>
        <taxon>unclassified sequences</taxon>
        <taxon>metagenomes</taxon>
        <taxon>organismal metagenomes</taxon>
    </lineage>
</organism>
<sequence length="303" mass="32025">MATRSYTLRNLTDDKGRPLSNVWCRAYNADTSALVDTQYTDSAGSCTFATLPDNANVNVLAVWGTNAKWYYNVFAETQDIMYGVLTVDHIDATSITLSALSGDLDDIGDGATYGKLLLTDISAGHIALTTNTIASGKWYNSSGVSIDSTVGINIWGTNNALTTRATEAGPIQCYVGADGKLYAGGGSVYLDSTGLTIAGANNIILLRGGYSSYIYPNLVGDIIFAPSAATIFYNGMQASVDFLPVTNIYYDLGSSTKRWERMYGNPVLNATSAAVEGGLSSSGGANGILYVYASGAWRINDVA</sequence>
<evidence type="ECO:0000313" key="1">
    <source>
        <dbReference type="EMBL" id="QJA89102.1"/>
    </source>
</evidence>
<reference evidence="1" key="1">
    <citation type="submission" date="2020-03" db="EMBL/GenBank/DDBJ databases">
        <title>The deep terrestrial virosphere.</title>
        <authorList>
            <person name="Holmfeldt K."/>
            <person name="Nilsson E."/>
            <person name="Simone D."/>
            <person name="Lopez-Fernandez M."/>
            <person name="Wu X."/>
            <person name="de Brujin I."/>
            <person name="Lundin D."/>
            <person name="Andersson A."/>
            <person name="Bertilsson S."/>
            <person name="Dopson M."/>
        </authorList>
    </citation>
    <scope>NUCLEOTIDE SEQUENCE</scope>
    <source>
        <strain evidence="1">MM415B02609</strain>
    </source>
</reference>
<gene>
    <name evidence="1" type="ORF">MM415B02609_0010</name>
</gene>
<dbReference type="EMBL" id="MT142823">
    <property type="protein sequence ID" value="QJA89102.1"/>
    <property type="molecule type" value="Genomic_DNA"/>
</dbReference>